<evidence type="ECO:0000256" key="1">
    <source>
        <dbReference type="ARBA" id="ARBA00004651"/>
    </source>
</evidence>
<protein>
    <submittedName>
        <fullName evidence="10">UDP-GlcNAc:undecaprenyl-phosphate GlcNAc-1-phosphate transferase</fullName>
        <ecNumber evidence="10">2.7.8.33</ecNumber>
    </submittedName>
</protein>
<evidence type="ECO:0000313" key="10">
    <source>
        <dbReference type="EMBL" id="NYG99656.1"/>
    </source>
</evidence>
<sequence length="440" mass="46690">MRIVFYVLVAGIAAIVTFTVAVLIYRLSHKYRLYPKIRARDVHTRPTPRLGGIAMFVGVIAAFAVASKLPAFELVFSDSGKILGVLGAALLTVVIGVIDDLIDLDWVTKLAGQVISAALLAWQGAQLASLPIPGGLLIGSPFLSLAATIFICMLVMNAVNFIDGLDGLVAGVAIIASGVFFIYTYVLSVGPTQTEYFNLASFLAVTVIGVCIGFLPLNWRPAKLFMGDAGALLVGLLMAASTIAATGQLDPGNVTVQVPTPDSGVVLGGSGLLPAFIPILLPFAVLIVPLMDFALAVTRRLRAGKSPFSADRKHLHHRLLDMGHSHLHAVLIFYGWTLAASVGCLLFLFVDWWWALIVTALGFLVCAIITLSPLSRRKAVEVAVQSAKPDAQLAQYDPLDSAARDDEEPTDAAAEAALRRVATGGIPLPGRTGRPPRQEP</sequence>
<dbReference type="EC" id="2.7.8.33" evidence="10"/>
<evidence type="ECO:0000256" key="7">
    <source>
        <dbReference type="PIRSR" id="PIRSR600715-1"/>
    </source>
</evidence>
<keyword evidence="3 10" id="KW-0808">Transferase</keyword>
<accession>A0A852Y9L4</accession>
<dbReference type="GO" id="GO:0005886">
    <property type="term" value="C:plasma membrane"/>
    <property type="evidence" value="ECO:0007669"/>
    <property type="project" value="UniProtKB-SubCell"/>
</dbReference>
<feature type="transmembrane region" description="Helical" evidence="9">
    <location>
        <begin position="168"/>
        <end position="190"/>
    </location>
</feature>
<keyword evidence="2" id="KW-1003">Cell membrane</keyword>
<dbReference type="PROSITE" id="PS01348">
    <property type="entry name" value="MRAY_2"/>
    <property type="match status" value="1"/>
</dbReference>
<feature type="transmembrane region" description="Helical" evidence="9">
    <location>
        <begin position="48"/>
        <end position="67"/>
    </location>
</feature>
<evidence type="ECO:0000256" key="9">
    <source>
        <dbReference type="SAM" id="Phobius"/>
    </source>
</evidence>
<organism evidence="10 11">
    <name type="scientific">Schumannella luteola</name>
    <dbReference type="NCBI Taxonomy" id="472059"/>
    <lineage>
        <taxon>Bacteria</taxon>
        <taxon>Bacillati</taxon>
        <taxon>Actinomycetota</taxon>
        <taxon>Actinomycetes</taxon>
        <taxon>Micrococcales</taxon>
        <taxon>Microbacteriaceae</taxon>
        <taxon>Schumannella</taxon>
    </lineage>
</organism>
<dbReference type="GO" id="GO:0046872">
    <property type="term" value="F:metal ion binding"/>
    <property type="evidence" value="ECO:0007669"/>
    <property type="project" value="UniProtKB-KW"/>
</dbReference>
<proteinExistence type="predicted"/>
<feature type="transmembrane region" description="Helical" evidence="9">
    <location>
        <begin position="6"/>
        <end position="27"/>
    </location>
</feature>
<feature type="transmembrane region" description="Helical" evidence="9">
    <location>
        <begin position="136"/>
        <end position="156"/>
    </location>
</feature>
<dbReference type="GO" id="GO:0044038">
    <property type="term" value="P:cell wall macromolecule biosynthetic process"/>
    <property type="evidence" value="ECO:0007669"/>
    <property type="project" value="TreeGrafter"/>
</dbReference>
<dbReference type="AlphaFoldDB" id="A0A852Y9L4"/>
<name>A0A852Y9L4_9MICO</name>
<comment type="caution">
    <text evidence="10">The sequence shown here is derived from an EMBL/GenBank/DDBJ whole genome shotgun (WGS) entry which is preliminary data.</text>
</comment>
<feature type="region of interest" description="Disordered" evidence="8">
    <location>
        <begin position="421"/>
        <end position="440"/>
    </location>
</feature>
<dbReference type="CDD" id="cd06853">
    <property type="entry name" value="GT_WecA_like"/>
    <property type="match status" value="1"/>
</dbReference>
<evidence type="ECO:0000256" key="8">
    <source>
        <dbReference type="SAM" id="MobiDB-lite"/>
    </source>
</evidence>
<evidence type="ECO:0000256" key="2">
    <source>
        <dbReference type="ARBA" id="ARBA00022475"/>
    </source>
</evidence>
<keyword evidence="11" id="KW-1185">Reference proteome</keyword>
<evidence type="ECO:0000256" key="6">
    <source>
        <dbReference type="ARBA" id="ARBA00023136"/>
    </source>
</evidence>
<dbReference type="InterPro" id="IPR000715">
    <property type="entry name" value="Glycosyl_transferase_4"/>
</dbReference>
<dbReference type="InterPro" id="IPR018480">
    <property type="entry name" value="PNAcMuramoyl-5peptid_Trfase_CS"/>
</dbReference>
<evidence type="ECO:0000313" key="11">
    <source>
        <dbReference type="Proteomes" id="UP000553888"/>
    </source>
</evidence>
<evidence type="ECO:0000256" key="4">
    <source>
        <dbReference type="ARBA" id="ARBA00022692"/>
    </source>
</evidence>
<feature type="transmembrane region" description="Helical" evidence="9">
    <location>
        <begin position="354"/>
        <end position="374"/>
    </location>
</feature>
<feature type="transmembrane region" description="Helical" evidence="9">
    <location>
        <begin position="327"/>
        <end position="348"/>
    </location>
</feature>
<dbReference type="Pfam" id="PF00953">
    <property type="entry name" value="Glycos_transf_4"/>
    <property type="match status" value="1"/>
</dbReference>
<dbReference type="GO" id="GO:0071555">
    <property type="term" value="P:cell wall organization"/>
    <property type="evidence" value="ECO:0007669"/>
    <property type="project" value="TreeGrafter"/>
</dbReference>
<dbReference type="PANTHER" id="PTHR22926">
    <property type="entry name" value="PHOSPHO-N-ACETYLMURAMOYL-PENTAPEPTIDE-TRANSFERASE"/>
    <property type="match status" value="1"/>
</dbReference>
<keyword evidence="7" id="KW-0460">Magnesium</keyword>
<feature type="transmembrane region" description="Helical" evidence="9">
    <location>
        <begin position="229"/>
        <end position="249"/>
    </location>
</feature>
<dbReference type="GO" id="GO:0009103">
    <property type="term" value="P:lipopolysaccharide biosynthetic process"/>
    <property type="evidence" value="ECO:0007669"/>
    <property type="project" value="TreeGrafter"/>
</dbReference>
<comment type="cofactor">
    <cofactor evidence="7">
        <name>Mg(2+)</name>
        <dbReference type="ChEBI" id="CHEBI:18420"/>
    </cofactor>
</comment>
<keyword evidence="4 9" id="KW-0812">Transmembrane</keyword>
<evidence type="ECO:0000256" key="3">
    <source>
        <dbReference type="ARBA" id="ARBA00022679"/>
    </source>
</evidence>
<keyword evidence="5 9" id="KW-1133">Transmembrane helix</keyword>
<feature type="transmembrane region" description="Helical" evidence="9">
    <location>
        <begin position="196"/>
        <end position="217"/>
    </location>
</feature>
<dbReference type="EMBL" id="JACBZY010000001">
    <property type="protein sequence ID" value="NYG99656.1"/>
    <property type="molecule type" value="Genomic_DNA"/>
</dbReference>
<feature type="binding site" evidence="7">
    <location>
        <position position="160"/>
    </location>
    <ligand>
        <name>Mg(2+)</name>
        <dbReference type="ChEBI" id="CHEBI:18420"/>
    </ligand>
</feature>
<gene>
    <name evidence="10" type="ORF">BJ979_002282</name>
</gene>
<feature type="transmembrane region" description="Helical" evidence="9">
    <location>
        <begin position="275"/>
        <end position="297"/>
    </location>
</feature>
<evidence type="ECO:0000256" key="5">
    <source>
        <dbReference type="ARBA" id="ARBA00022989"/>
    </source>
</evidence>
<keyword evidence="7" id="KW-0479">Metal-binding</keyword>
<dbReference type="PANTHER" id="PTHR22926:SF3">
    <property type="entry name" value="UNDECAPRENYL-PHOSPHATE ALPHA-N-ACETYLGLUCOSAMINYL 1-PHOSPHATE TRANSFERASE"/>
    <property type="match status" value="1"/>
</dbReference>
<keyword evidence="6 9" id="KW-0472">Membrane</keyword>
<feature type="transmembrane region" description="Helical" evidence="9">
    <location>
        <begin position="79"/>
        <end position="98"/>
    </location>
</feature>
<comment type="subcellular location">
    <subcellularLocation>
        <location evidence="1">Cell membrane</location>
        <topology evidence="1">Multi-pass membrane protein</topology>
    </subcellularLocation>
</comment>
<feature type="binding site" evidence="7">
    <location>
        <position position="228"/>
    </location>
    <ligand>
        <name>Mg(2+)</name>
        <dbReference type="ChEBI" id="CHEBI:18420"/>
    </ligand>
</feature>
<dbReference type="GO" id="GO:0036380">
    <property type="term" value="F:UDP-N-acetylglucosamine-undecaprenyl-phosphate N-acetylglucosaminephosphotransferase activity"/>
    <property type="evidence" value="ECO:0007669"/>
    <property type="project" value="UniProtKB-EC"/>
</dbReference>
<dbReference type="Proteomes" id="UP000553888">
    <property type="component" value="Unassembled WGS sequence"/>
</dbReference>
<reference evidence="10 11" key="1">
    <citation type="submission" date="2020-07" db="EMBL/GenBank/DDBJ databases">
        <title>Sequencing the genomes of 1000 actinobacteria strains.</title>
        <authorList>
            <person name="Klenk H.-P."/>
        </authorList>
    </citation>
    <scope>NUCLEOTIDE SEQUENCE [LARGE SCALE GENOMIC DNA]</scope>
    <source>
        <strain evidence="10 11">DSM 23141</strain>
    </source>
</reference>